<evidence type="ECO:0000256" key="10">
    <source>
        <dbReference type="PROSITE-ProRule" id="PRU00560"/>
    </source>
</evidence>
<dbReference type="RefSeq" id="WP_171297312.1">
    <property type="nucleotide sequence ID" value="NZ_CP087098.1"/>
</dbReference>
<dbReference type="InterPro" id="IPR013986">
    <property type="entry name" value="DExx_box_DNA_helicase_dom_sf"/>
</dbReference>
<keyword evidence="6" id="KW-0413">Isomerase</keyword>
<dbReference type="Gene3D" id="1.10.10.160">
    <property type="match status" value="2"/>
</dbReference>
<dbReference type="Pfam" id="PF01396">
    <property type="entry name" value="Zn_ribbon_Top1"/>
    <property type="match status" value="1"/>
</dbReference>
<dbReference type="Pfam" id="PF13361">
    <property type="entry name" value="UvrD_C"/>
    <property type="match status" value="1"/>
</dbReference>
<dbReference type="GO" id="GO:0003677">
    <property type="term" value="F:DNA binding"/>
    <property type="evidence" value="ECO:0007669"/>
    <property type="project" value="InterPro"/>
</dbReference>
<evidence type="ECO:0000256" key="5">
    <source>
        <dbReference type="ARBA" id="ARBA00022840"/>
    </source>
</evidence>
<evidence type="ECO:0000256" key="9">
    <source>
        <dbReference type="ARBA" id="ARBA00048988"/>
    </source>
</evidence>
<dbReference type="GO" id="GO:0005694">
    <property type="term" value="C:chromosome"/>
    <property type="evidence" value="ECO:0007669"/>
    <property type="project" value="InterPro"/>
</dbReference>
<dbReference type="GO" id="GO:0005524">
    <property type="term" value="F:ATP binding"/>
    <property type="evidence" value="ECO:0007669"/>
    <property type="project" value="UniProtKB-UniRule"/>
</dbReference>
<evidence type="ECO:0000256" key="4">
    <source>
        <dbReference type="ARBA" id="ARBA00022806"/>
    </source>
</evidence>
<comment type="similarity">
    <text evidence="1">Belongs to the helicase family. UvrD subfamily.</text>
</comment>
<dbReference type="InterPro" id="IPR000212">
    <property type="entry name" value="DNA_helicase_UvrD/REP"/>
</dbReference>
<dbReference type="GO" id="GO:0003916">
    <property type="term" value="F:DNA topoisomerase activity"/>
    <property type="evidence" value="ECO:0007669"/>
    <property type="project" value="InterPro"/>
</dbReference>
<evidence type="ECO:0000256" key="8">
    <source>
        <dbReference type="ARBA" id="ARBA00034808"/>
    </source>
</evidence>
<keyword evidence="3 10" id="KW-0378">Hydrolase</keyword>
<evidence type="ECO:0000256" key="1">
    <source>
        <dbReference type="ARBA" id="ARBA00009922"/>
    </source>
</evidence>
<dbReference type="GO" id="GO:0005829">
    <property type="term" value="C:cytosol"/>
    <property type="evidence" value="ECO:0007669"/>
    <property type="project" value="TreeGrafter"/>
</dbReference>
<comment type="catalytic activity">
    <reaction evidence="9">
        <text>ATP + H2O = ADP + phosphate + H(+)</text>
        <dbReference type="Rhea" id="RHEA:13065"/>
        <dbReference type="ChEBI" id="CHEBI:15377"/>
        <dbReference type="ChEBI" id="CHEBI:15378"/>
        <dbReference type="ChEBI" id="CHEBI:30616"/>
        <dbReference type="ChEBI" id="CHEBI:43474"/>
        <dbReference type="ChEBI" id="CHEBI:456216"/>
        <dbReference type="EC" id="5.6.2.4"/>
    </reaction>
</comment>
<dbReference type="EC" id="5.6.2.4" evidence="8"/>
<name>A0A7Y3SX22_9CLOT</name>
<dbReference type="PANTHER" id="PTHR11070">
    <property type="entry name" value="UVRD / RECB / PCRA DNA HELICASE FAMILY MEMBER"/>
    <property type="match status" value="1"/>
</dbReference>
<dbReference type="InterPro" id="IPR014017">
    <property type="entry name" value="DNA_helicase_UvrD-like_C"/>
</dbReference>
<dbReference type="PANTHER" id="PTHR11070:SF63">
    <property type="entry name" value="DNA HELICASE IV"/>
    <property type="match status" value="1"/>
</dbReference>
<keyword evidence="4 10" id="KW-0347">Helicase</keyword>
<comment type="caution">
    <text evidence="12">The sequence shown here is derived from an EMBL/GenBank/DDBJ whole genome shotgun (WGS) entry which is preliminary data.</text>
</comment>
<feature type="domain" description="UvrD-like helicase ATP-binding" evidence="11">
    <location>
        <begin position="136"/>
        <end position="602"/>
    </location>
</feature>
<dbReference type="InterPro" id="IPR014016">
    <property type="entry name" value="UvrD-like_ATP-bd"/>
</dbReference>
<dbReference type="SUPFAM" id="SSF57783">
    <property type="entry name" value="Zinc beta-ribbon"/>
    <property type="match status" value="1"/>
</dbReference>
<evidence type="ECO:0000256" key="6">
    <source>
        <dbReference type="ARBA" id="ARBA00023235"/>
    </source>
</evidence>
<dbReference type="InterPro" id="IPR027417">
    <property type="entry name" value="P-loop_NTPase"/>
</dbReference>
<protein>
    <recommendedName>
        <fullName evidence="8">DNA 3'-5' helicase</fullName>
        <ecNumber evidence="8">5.6.2.4</ecNumber>
    </recommendedName>
</protein>
<dbReference type="GO" id="GO:0006265">
    <property type="term" value="P:DNA topological change"/>
    <property type="evidence" value="ECO:0007669"/>
    <property type="project" value="InterPro"/>
</dbReference>
<dbReference type="Gene3D" id="3.40.50.300">
    <property type="entry name" value="P-loop containing nucleotide triphosphate hydrolases"/>
    <property type="match status" value="3"/>
</dbReference>
<evidence type="ECO:0000313" key="13">
    <source>
        <dbReference type="Proteomes" id="UP000531659"/>
    </source>
</evidence>
<proteinExistence type="inferred from homology"/>
<evidence type="ECO:0000313" key="12">
    <source>
        <dbReference type="EMBL" id="NNU76615.1"/>
    </source>
</evidence>
<evidence type="ECO:0000259" key="11">
    <source>
        <dbReference type="PROSITE" id="PS51198"/>
    </source>
</evidence>
<dbReference type="InterPro" id="IPR013498">
    <property type="entry name" value="Topo_IA_Znf"/>
</dbReference>
<feature type="binding site" evidence="10">
    <location>
        <begin position="157"/>
        <end position="164"/>
    </location>
    <ligand>
        <name>ATP</name>
        <dbReference type="ChEBI" id="CHEBI:30616"/>
    </ligand>
</feature>
<dbReference type="SUPFAM" id="SSF52540">
    <property type="entry name" value="P-loop containing nucleoside triphosphate hydrolases"/>
    <property type="match status" value="1"/>
</dbReference>
<keyword evidence="5 10" id="KW-0067">ATP-binding</keyword>
<dbReference type="GO" id="GO:0043138">
    <property type="term" value="F:3'-5' DNA helicase activity"/>
    <property type="evidence" value="ECO:0007669"/>
    <property type="project" value="UniProtKB-EC"/>
</dbReference>
<sequence>MSNNILLVILGLIVAMFFISSSKKRRIRIQEQRECFNKIVNEFKIACEELNGYTKDFYYTYFIKEKWKYKYKKLYSEVDKKWKYEKLKLDKDILNSIDEFKYKYSNIEKIRDDYNKKFIRIEKINYKNLFDNIEGRALDQQQRECVIKEEINNLVIAGAGTGKTTTIVGKVKYLLEKYNYNSDEILVLSFTNASASEMAERVKKETGKNMDVMTFHKLGKEIIAEVEGRQPSITQIKLINLIEEEFAALTKNNESYNGLLNKFFLSYMKEYRSRFDFKNEGEFIDYLKDNQIQTFKNEVVKSYEEMEIANFLFINRINYEYEKNYKINTADRKYSRYRPDFYLTDYEIYIEHFGIDRKGNVPKYFTGKNGVGAKEVYNDGIRWKREIHKKYNTKLIESYSYEKMEGNLLEKLEKQLKAEGIVFNAMSRNEVWKVIEKNKAYELKSIIKLINTFIMLMKSNGFSVEAIKQVNVKEFSGYEKSRNDIFINLTAPIYEAYNKELISNDEIDFSDMINKATKYILEGKFNKKYSYIIVDEYQDISLARYSLIKAIKELNNSKLFCVGDDWQSIYRFAGGDVNLFVKFDQYFGFTEKTYIETTYRFNKSLIDLSGKFVLKNKGQIKKKLKSFDDNQDLSYELLYGDKKSELTILLKERLNSIPSKSTVALLGRYKDDLKFLLDDNFSYRYDSHLGKGIISYKKRFDLHIEFLTVHKSKGLQADYVFIVNNSNGKHGFPSKIEDDKVLNLLIQNKEKYEYAEERRLFYVALTRAKKHVYLLIENNSKSSFIREIEEDNNIKVAKVKAINCPECKKGELKIRTGPYGEFYACSNYPLCEHTEKIKVNNFEGQILPKEIVGNVHKDKEKSLVIAGKK</sequence>
<dbReference type="GO" id="GO:0000725">
    <property type="term" value="P:recombinational repair"/>
    <property type="evidence" value="ECO:0007669"/>
    <property type="project" value="TreeGrafter"/>
</dbReference>
<comment type="catalytic activity">
    <reaction evidence="7">
        <text>Couples ATP hydrolysis with the unwinding of duplex DNA by translocating in the 3'-5' direction.</text>
        <dbReference type="EC" id="5.6.2.4"/>
    </reaction>
</comment>
<dbReference type="Proteomes" id="UP000531659">
    <property type="component" value="Unassembled WGS sequence"/>
</dbReference>
<dbReference type="GO" id="GO:0016787">
    <property type="term" value="F:hydrolase activity"/>
    <property type="evidence" value="ECO:0007669"/>
    <property type="project" value="UniProtKB-UniRule"/>
</dbReference>
<dbReference type="Pfam" id="PF00580">
    <property type="entry name" value="UvrD-helicase"/>
    <property type="match status" value="1"/>
</dbReference>
<dbReference type="EMBL" id="JABEYB010000008">
    <property type="protein sequence ID" value="NNU76615.1"/>
    <property type="molecule type" value="Genomic_DNA"/>
</dbReference>
<keyword evidence="2 10" id="KW-0547">Nucleotide-binding</keyword>
<evidence type="ECO:0000256" key="3">
    <source>
        <dbReference type="ARBA" id="ARBA00022801"/>
    </source>
</evidence>
<reference evidence="12 13" key="1">
    <citation type="submission" date="2020-05" db="EMBL/GenBank/DDBJ databases">
        <title>Complete genome of Clostridium estertheticum subspecies estertheticum, isolated from Vacuum packed lamb meat from New Zealand imported to Switzerland.</title>
        <authorList>
            <person name="Wambui J."/>
            <person name="Stevens M.J.A."/>
            <person name="Stephan R."/>
        </authorList>
    </citation>
    <scope>NUCLEOTIDE SEQUENCE [LARGE SCALE GENOMIC DNA]</scope>
    <source>
        <strain evidence="12 13">CEST001</strain>
    </source>
</reference>
<evidence type="ECO:0000256" key="2">
    <source>
        <dbReference type="ARBA" id="ARBA00022741"/>
    </source>
</evidence>
<dbReference type="Gene3D" id="3.30.65.10">
    <property type="entry name" value="Bacterial Topoisomerase I, domain 1"/>
    <property type="match status" value="1"/>
</dbReference>
<organism evidence="12 13">
    <name type="scientific">Clostridium estertheticum</name>
    <dbReference type="NCBI Taxonomy" id="238834"/>
    <lineage>
        <taxon>Bacteria</taxon>
        <taxon>Bacillati</taxon>
        <taxon>Bacillota</taxon>
        <taxon>Clostridia</taxon>
        <taxon>Eubacteriales</taxon>
        <taxon>Clostridiaceae</taxon>
        <taxon>Clostridium</taxon>
    </lineage>
</organism>
<gene>
    <name evidence="12" type="ORF">HLQ16_11790</name>
</gene>
<accession>A0A7Y3SX22</accession>
<evidence type="ECO:0000256" key="7">
    <source>
        <dbReference type="ARBA" id="ARBA00034617"/>
    </source>
</evidence>
<dbReference type="AlphaFoldDB" id="A0A7Y3SX22"/>
<dbReference type="PROSITE" id="PS51198">
    <property type="entry name" value="UVRD_HELICASE_ATP_BIND"/>
    <property type="match status" value="1"/>
</dbReference>